<evidence type="ECO:0000256" key="4">
    <source>
        <dbReference type="ARBA" id="ARBA00047208"/>
    </source>
</evidence>
<feature type="domain" description="C-glycoside deglycosidase beta subunit" evidence="5">
    <location>
        <begin position="11"/>
        <end position="119"/>
    </location>
</feature>
<dbReference type="Proteomes" id="UP000543642">
    <property type="component" value="Unassembled WGS sequence"/>
</dbReference>
<keyword evidence="2" id="KW-0119">Carbohydrate metabolism</keyword>
<dbReference type="Pfam" id="PF19906">
    <property type="entry name" value="CGDB"/>
    <property type="match status" value="1"/>
</dbReference>
<evidence type="ECO:0000313" key="6">
    <source>
        <dbReference type="EMBL" id="MBB5264009.1"/>
    </source>
</evidence>
<accession>A0A7W8M4P0</accession>
<evidence type="ECO:0000256" key="1">
    <source>
        <dbReference type="ARBA" id="ARBA00023239"/>
    </source>
</evidence>
<protein>
    <recommendedName>
        <fullName evidence="4">C-deglycosylation enzyme beta subunit</fullName>
    </recommendedName>
</protein>
<keyword evidence="7" id="KW-1185">Reference proteome</keyword>
<dbReference type="InterPro" id="IPR045959">
    <property type="entry name" value="CGDB"/>
</dbReference>
<dbReference type="RefSeq" id="WP_183772336.1">
    <property type="nucleotide sequence ID" value="NZ_JACHFW010000003.1"/>
</dbReference>
<dbReference type="EMBL" id="JACHFW010000003">
    <property type="protein sequence ID" value="MBB5264009.1"/>
    <property type="molecule type" value="Genomic_DNA"/>
</dbReference>
<evidence type="ECO:0000259" key="5">
    <source>
        <dbReference type="Pfam" id="PF19906"/>
    </source>
</evidence>
<dbReference type="GO" id="GO:0016829">
    <property type="term" value="F:lyase activity"/>
    <property type="evidence" value="ECO:0007669"/>
    <property type="project" value="UniProtKB-KW"/>
</dbReference>
<comment type="caution">
    <text evidence="6">The sequence shown here is derived from an EMBL/GenBank/DDBJ whole genome shotgun (WGS) entry which is preliminary data.</text>
</comment>
<evidence type="ECO:0000256" key="3">
    <source>
        <dbReference type="ARBA" id="ARBA00046336"/>
    </source>
</evidence>
<sequence>MGLEMKMAFTDVIRPGTLKNYYVNGKINGYQFDVRLGYYRGHYLSVIDKLAVEVDGEKADDLDVTFCVNGKEFAPAELKYQFSEFWTILTPATIKVRKPGGLSQGDHDVNLTLMLHSPYMPLPGATEPHQYTPINSCDRKTVTLSE</sequence>
<organism evidence="6 7">
    <name type="scientific">Catenibacillus scindens</name>
    <dbReference type="NCBI Taxonomy" id="673271"/>
    <lineage>
        <taxon>Bacteria</taxon>
        <taxon>Bacillati</taxon>
        <taxon>Bacillota</taxon>
        <taxon>Clostridia</taxon>
        <taxon>Lachnospirales</taxon>
        <taxon>Lachnospiraceae</taxon>
        <taxon>Catenibacillus</taxon>
    </lineage>
</organism>
<evidence type="ECO:0000313" key="7">
    <source>
        <dbReference type="Proteomes" id="UP000543642"/>
    </source>
</evidence>
<name>A0A7W8M4P0_9FIRM</name>
<gene>
    <name evidence="6" type="ORF">HNP82_001114</name>
</gene>
<keyword evidence="1" id="KW-0456">Lyase</keyword>
<comment type="similarity">
    <text evidence="3">Belongs to the C-glycoside deglycosidase beta subunit family.</text>
</comment>
<dbReference type="AlphaFoldDB" id="A0A7W8M4P0"/>
<evidence type="ECO:0000256" key="2">
    <source>
        <dbReference type="ARBA" id="ARBA00023277"/>
    </source>
</evidence>
<reference evidence="6 7" key="1">
    <citation type="submission" date="2020-08" db="EMBL/GenBank/DDBJ databases">
        <title>Genomic Encyclopedia of Type Strains, Phase IV (KMG-IV): sequencing the most valuable type-strain genomes for metagenomic binning, comparative biology and taxonomic classification.</title>
        <authorList>
            <person name="Goeker M."/>
        </authorList>
    </citation>
    <scope>NUCLEOTIDE SEQUENCE [LARGE SCALE GENOMIC DNA]</scope>
    <source>
        <strain evidence="6 7">DSM 106146</strain>
    </source>
</reference>
<proteinExistence type="inferred from homology"/>